<dbReference type="InterPro" id="IPR051278">
    <property type="entry name" value="HdrB/HdrD_reductase"/>
</dbReference>
<proteinExistence type="predicted"/>
<evidence type="ECO:0000313" key="3">
    <source>
        <dbReference type="EMBL" id="GAI77838.1"/>
    </source>
</evidence>
<accession>X1RB97</accession>
<dbReference type="GO" id="GO:0016491">
    <property type="term" value="F:oxidoreductase activity"/>
    <property type="evidence" value="ECO:0007669"/>
    <property type="project" value="UniProtKB-KW"/>
</dbReference>
<dbReference type="InterPro" id="IPR004017">
    <property type="entry name" value="Cys_rich_dom"/>
</dbReference>
<comment type="caution">
    <text evidence="3">The sequence shown here is derived from an EMBL/GenBank/DDBJ whole genome shotgun (WGS) entry which is preliminary data.</text>
</comment>
<dbReference type="EMBL" id="BARW01013250">
    <property type="protein sequence ID" value="GAI77838.1"/>
    <property type="molecule type" value="Genomic_DNA"/>
</dbReference>
<reference evidence="3" key="1">
    <citation type="journal article" date="2014" name="Front. Microbiol.">
        <title>High frequency of phylogenetically diverse reductive dehalogenase-homologous genes in deep subseafloor sedimentary metagenomes.</title>
        <authorList>
            <person name="Kawai M."/>
            <person name="Futagami T."/>
            <person name="Toyoda A."/>
            <person name="Takaki Y."/>
            <person name="Nishi S."/>
            <person name="Hori S."/>
            <person name="Arai W."/>
            <person name="Tsubouchi T."/>
            <person name="Morono Y."/>
            <person name="Uchiyama I."/>
            <person name="Ito T."/>
            <person name="Fujiyama A."/>
            <person name="Inagaki F."/>
            <person name="Takami H."/>
        </authorList>
    </citation>
    <scope>NUCLEOTIDE SEQUENCE</scope>
    <source>
        <strain evidence="3">Expedition CK06-06</strain>
    </source>
</reference>
<gene>
    <name evidence="3" type="ORF">S12H4_24421</name>
</gene>
<name>X1RB97_9ZZZZ</name>
<feature type="non-terminal residue" evidence="3">
    <location>
        <position position="1"/>
    </location>
</feature>
<dbReference type="Pfam" id="PF02754">
    <property type="entry name" value="CCG"/>
    <property type="match status" value="1"/>
</dbReference>
<evidence type="ECO:0000259" key="2">
    <source>
        <dbReference type="Pfam" id="PF02754"/>
    </source>
</evidence>
<protein>
    <recommendedName>
        <fullName evidence="2">Cysteine-rich domain-containing protein</fullName>
    </recommendedName>
</protein>
<feature type="domain" description="Cysteine-rich" evidence="2">
    <location>
        <begin position="2"/>
        <end position="68"/>
    </location>
</feature>
<dbReference type="Gene3D" id="3.40.50.11810">
    <property type="match status" value="1"/>
</dbReference>
<dbReference type="AlphaFoldDB" id="X1RB97"/>
<evidence type="ECO:0000256" key="1">
    <source>
        <dbReference type="ARBA" id="ARBA00023002"/>
    </source>
</evidence>
<dbReference type="PANTHER" id="PTHR42947">
    <property type="entry name" value="COB--COM HETERODISULFIDE REDUCTASE SUBUNIT B 1"/>
    <property type="match status" value="1"/>
</dbReference>
<organism evidence="3">
    <name type="scientific">marine sediment metagenome</name>
    <dbReference type="NCBI Taxonomy" id="412755"/>
    <lineage>
        <taxon>unclassified sequences</taxon>
        <taxon>metagenomes</taxon>
        <taxon>ecological metagenomes</taxon>
    </lineage>
</organism>
<keyword evidence="1" id="KW-0560">Oxidoreductase</keyword>
<dbReference type="PANTHER" id="PTHR42947:SF1">
    <property type="entry name" value="COB--COM HETERODISULFIDE REDUCTASE SUBUNIT B 1"/>
    <property type="match status" value="1"/>
</dbReference>
<sequence>RPESMDKILKAIGASPVEFAAKLECCGYCARLQDEIGMNLVEAKMTDLKNLDKEVDGMIAVCPACASQYDRKEKLVSRKSEKELDIPVLYLAELMAIAFGVDTAKLSLKQRSVKPTKLMEKLKI</sequence>